<evidence type="ECO:0000313" key="2">
    <source>
        <dbReference type="Proteomes" id="UP000199435"/>
    </source>
</evidence>
<dbReference type="RefSeq" id="WP_342588038.1">
    <property type="nucleotide sequence ID" value="NZ_FMAH01000018.1"/>
</dbReference>
<organism evidence="1 2">
    <name type="scientific">Rhizobium miluonense</name>
    <dbReference type="NCBI Taxonomy" id="411945"/>
    <lineage>
        <taxon>Bacteria</taxon>
        <taxon>Pseudomonadati</taxon>
        <taxon>Pseudomonadota</taxon>
        <taxon>Alphaproteobacteria</taxon>
        <taxon>Hyphomicrobiales</taxon>
        <taxon>Rhizobiaceae</taxon>
        <taxon>Rhizobium/Agrobacterium group</taxon>
        <taxon>Rhizobium</taxon>
    </lineage>
</organism>
<sequence length="107" mass="11929">MRKTAVIIGNGKLHRDLSEIVDNAEFTMRLEEPKASAGMSGSRTDILMLAASSRRMPRRLIDPAFLTSATFRAAKKIVLAYHPHIVGKYCRRSRFLSRLKGGRKGDG</sequence>
<name>A0A1C3VVK2_9HYPH</name>
<gene>
    <name evidence="1" type="ORF">GA0061102_101887</name>
</gene>
<protein>
    <submittedName>
        <fullName evidence="1">Uncharacterized protein</fullName>
    </submittedName>
</protein>
<evidence type="ECO:0000313" key="1">
    <source>
        <dbReference type="EMBL" id="SCB31707.1"/>
    </source>
</evidence>
<dbReference type="Proteomes" id="UP000199435">
    <property type="component" value="Unassembled WGS sequence"/>
</dbReference>
<dbReference type="EMBL" id="FMAH01000018">
    <property type="protein sequence ID" value="SCB31707.1"/>
    <property type="molecule type" value="Genomic_DNA"/>
</dbReference>
<accession>A0A1C3VVK2</accession>
<proteinExistence type="predicted"/>
<dbReference type="STRING" id="411945.GA0061102_101887"/>
<dbReference type="AlphaFoldDB" id="A0A1C3VVK2"/>
<reference evidence="2" key="1">
    <citation type="submission" date="2016-08" db="EMBL/GenBank/DDBJ databases">
        <authorList>
            <person name="Varghese N."/>
            <person name="Submissions Spin"/>
        </authorList>
    </citation>
    <scope>NUCLEOTIDE SEQUENCE [LARGE SCALE GENOMIC DNA]</scope>
    <source>
        <strain evidence="2">HAMBI 2971</strain>
    </source>
</reference>
<keyword evidence="2" id="KW-1185">Reference proteome</keyword>